<evidence type="ECO:0000259" key="7">
    <source>
        <dbReference type="Pfam" id="PF06271"/>
    </source>
</evidence>
<feature type="transmembrane region" description="Helical" evidence="5">
    <location>
        <begin position="179"/>
        <end position="198"/>
    </location>
</feature>
<dbReference type="Pfam" id="PF06271">
    <property type="entry name" value="RDD"/>
    <property type="match status" value="1"/>
</dbReference>
<comment type="subcellular location">
    <subcellularLocation>
        <location evidence="1">Membrane</location>
        <topology evidence="1">Multi-pass membrane protein</topology>
    </subcellularLocation>
</comment>
<proteinExistence type="predicted"/>
<organism evidence="8 9">
    <name type="scientific">Modestobacter versicolor</name>
    <dbReference type="NCBI Taxonomy" id="429133"/>
    <lineage>
        <taxon>Bacteria</taxon>
        <taxon>Bacillati</taxon>
        <taxon>Actinomycetota</taxon>
        <taxon>Actinomycetes</taxon>
        <taxon>Geodermatophilales</taxon>
        <taxon>Geodermatophilaceae</taxon>
        <taxon>Modestobacter</taxon>
    </lineage>
</organism>
<evidence type="ECO:0000256" key="1">
    <source>
        <dbReference type="ARBA" id="ARBA00004141"/>
    </source>
</evidence>
<feature type="transmembrane region" description="Helical" evidence="5">
    <location>
        <begin position="145"/>
        <end position="167"/>
    </location>
</feature>
<dbReference type="InterPro" id="IPR006976">
    <property type="entry name" value="VanZ-like"/>
</dbReference>
<feature type="transmembrane region" description="Helical" evidence="5">
    <location>
        <begin position="218"/>
        <end position="234"/>
    </location>
</feature>
<accession>A0A323VF69</accession>
<feature type="transmembrane region" description="Helical" evidence="5">
    <location>
        <begin position="115"/>
        <end position="133"/>
    </location>
</feature>
<dbReference type="InterPro" id="IPR053150">
    <property type="entry name" value="Teicoplanin_resist-assoc"/>
</dbReference>
<evidence type="ECO:0000313" key="9">
    <source>
        <dbReference type="Proteomes" id="UP000247602"/>
    </source>
</evidence>
<evidence type="ECO:0000313" key="8">
    <source>
        <dbReference type="EMBL" id="PZA23261.1"/>
    </source>
</evidence>
<dbReference type="InterPro" id="IPR010432">
    <property type="entry name" value="RDD"/>
</dbReference>
<reference evidence="8 9" key="1">
    <citation type="submission" date="2018-06" db="EMBL/GenBank/DDBJ databases">
        <title>Draft genome sequence of Modestobacter versicolor CP153-2.</title>
        <authorList>
            <person name="Gundlapally S.R."/>
        </authorList>
    </citation>
    <scope>NUCLEOTIDE SEQUENCE [LARGE SCALE GENOMIC DNA]</scope>
    <source>
        <strain evidence="8 9">CP153-2</strain>
    </source>
</reference>
<evidence type="ECO:0000259" key="6">
    <source>
        <dbReference type="Pfam" id="PF04892"/>
    </source>
</evidence>
<dbReference type="Pfam" id="PF04892">
    <property type="entry name" value="VanZ"/>
    <property type="match status" value="1"/>
</dbReference>
<dbReference type="PANTHER" id="PTHR36834:SF1">
    <property type="entry name" value="INTEGRAL MEMBRANE PROTEIN"/>
    <property type="match status" value="1"/>
</dbReference>
<dbReference type="EMBL" id="QKNV01000009">
    <property type="protein sequence ID" value="PZA23261.1"/>
    <property type="molecule type" value="Genomic_DNA"/>
</dbReference>
<evidence type="ECO:0000256" key="4">
    <source>
        <dbReference type="ARBA" id="ARBA00023136"/>
    </source>
</evidence>
<feature type="domain" description="RDD" evidence="7">
    <location>
        <begin position="220"/>
        <end position="346"/>
    </location>
</feature>
<dbReference type="Proteomes" id="UP000247602">
    <property type="component" value="Unassembled WGS sequence"/>
</dbReference>
<protein>
    <recommendedName>
        <fullName evidence="10">VanZ family protein</fullName>
    </recommendedName>
</protein>
<keyword evidence="9" id="KW-1185">Reference proteome</keyword>
<keyword evidence="4 5" id="KW-0472">Membrane</keyword>
<feature type="transmembrane region" description="Helical" evidence="5">
    <location>
        <begin position="313"/>
        <end position="334"/>
    </location>
</feature>
<name>A0A323VF69_9ACTN</name>
<evidence type="ECO:0000256" key="5">
    <source>
        <dbReference type="SAM" id="Phobius"/>
    </source>
</evidence>
<keyword evidence="2 5" id="KW-0812">Transmembrane</keyword>
<gene>
    <name evidence="8" type="ORF">DMO24_00955</name>
</gene>
<evidence type="ECO:0008006" key="10">
    <source>
        <dbReference type="Google" id="ProtNLM"/>
    </source>
</evidence>
<feature type="transmembrane region" description="Helical" evidence="5">
    <location>
        <begin position="26"/>
        <end position="46"/>
    </location>
</feature>
<evidence type="ECO:0000256" key="2">
    <source>
        <dbReference type="ARBA" id="ARBA00022692"/>
    </source>
</evidence>
<feature type="transmembrane region" description="Helical" evidence="5">
    <location>
        <begin position="281"/>
        <end position="301"/>
    </location>
</feature>
<dbReference type="PANTHER" id="PTHR36834">
    <property type="entry name" value="MEMBRANE PROTEIN-RELATED"/>
    <property type="match status" value="1"/>
</dbReference>
<dbReference type="GO" id="GO:0016020">
    <property type="term" value="C:membrane"/>
    <property type="evidence" value="ECO:0007669"/>
    <property type="project" value="UniProtKB-SubCell"/>
</dbReference>
<dbReference type="AlphaFoldDB" id="A0A323VF69"/>
<feature type="transmembrane region" description="Helical" evidence="5">
    <location>
        <begin position="240"/>
        <end position="260"/>
    </location>
</feature>
<comment type="caution">
    <text evidence="8">The sequence shown here is derived from an EMBL/GenBank/DDBJ whole genome shotgun (WGS) entry which is preliminary data.</text>
</comment>
<feature type="transmembrane region" description="Helical" evidence="5">
    <location>
        <begin position="58"/>
        <end position="78"/>
    </location>
</feature>
<sequence length="368" mass="38171">MGRHGHDQEADVLTVLDAFLDQLGRGAVFALLALAVVAIPVLVVQYRRFGVVDRGRAAGAYLFVVYAVFVVALTLLPLPPPDDVVCVGRNLRPLAFVGAVRDDLADGFSVLSSPALFQLLYNVAMFVPGGVLLRRSFRWPLLHVFVAALVASVAIETVQGTGIFGLYDCAYRVLDVDDVLANVSGAVVGALLAPAVVLVPRPGHGVAGSGRSGALRRATAASVDFLLVGILGGSDLAGTAALLLLVFVAVPVLTGGATPGQRLVRATVVRADGRPASRNALLQRGLLISGSWFVTVAFSRWTGTRAEELPGLVVVAPLVVVAVLVGAVIGTVAIRRDGRAPQDLLTGTEVLVRPQAGDRTAGATDGTT</sequence>
<keyword evidence="3 5" id="KW-1133">Transmembrane helix</keyword>
<feature type="domain" description="VanZ-like" evidence="6">
    <location>
        <begin position="63"/>
        <end position="194"/>
    </location>
</feature>
<evidence type="ECO:0000256" key="3">
    <source>
        <dbReference type="ARBA" id="ARBA00022989"/>
    </source>
</evidence>